<proteinExistence type="predicted"/>
<sequence>GYNGTMLWKRRLTPGVMIHRNTMIATPGILYVGDDKSCKVIDAATGKLKNEIIPPVDIAGGTFWKWMALENGVLYALLGEQEQKDPVVRQQREAHGWPWDPLSKGFNQPENPWGYGRNVLAINPKTKKVLWSRREDEKIDSRALCMKNGRIYIYRHGAFLVCLDAKTGNDIWRKTPDNDPELFKALGAYLNRQDWRTNWRTTAYLKCSDKALYFAGPTIGKLLAVSAEDGNILWEDPYNNFQLVIRDDGLYGISGQIDNFKSKKFDPLTGEV</sequence>
<dbReference type="SUPFAM" id="SSF50998">
    <property type="entry name" value="Quinoprotein alcohol dehydrogenase-like"/>
    <property type="match status" value="1"/>
</dbReference>
<evidence type="ECO:0000259" key="1">
    <source>
        <dbReference type="Pfam" id="PF13360"/>
    </source>
</evidence>
<dbReference type="Gene3D" id="2.130.10.10">
    <property type="entry name" value="YVTN repeat-like/Quinoprotein amine dehydrogenase"/>
    <property type="match status" value="1"/>
</dbReference>
<comment type="caution">
    <text evidence="2">The sequence shown here is derived from an EMBL/GenBank/DDBJ whole genome shotgun (WGS) entry which is preliminary data.</text>
</comment>
<dbReference type="Pfam" id="PF13360">
    <property type="entry name" value="PQQ_2"/>
    <property type="match status" value="1"/>
</dbReference>
<gene>
    <name evidence="2" type="ORF">S12H4_35054</name>
</gene>
<reference evidence="2" key="1">
    <citation type="journal article" date="2014" name="Front. Microbiol.">
        <title>High frequency of phylogenetically diverse reductive dehalogenase-homologous genes in deep subseafloor sedimentary metagenomes.</title>
        <authorList>
            <person name="Kawai M."/>
            <person name="Futagami T."/>
            <person name="Toyoda A."/>
            <person name="Takaki Y."/>
            <person name="Nishi S."/>
            <person name="Hori S."/>
            <person name="Arai W."/>
            <person name="Tsubouchi T."/>
            <person name="Morono Y."/>
            <person name="Uchiyama I."/>
            <person name="Ito T."/>
            <person name="Fujiyama A."/>
            <person name="Inagaki F."/>
            <person name="Takami H."/>
        </authorList>
    </citation>
    <scope>NUCLEOTIDE SEQUENCE</scope>
    <source>
        <strain evidence="2">Expedition CK06-06</strain>
    </source>
</reference>
<feature type="non-terminal residue" evidence="2">
    <location>
        <position position="272"/>
    </location>
</feature>
<evidence type="ECO:0000313" key="2">
    <source>
        <dbReference type="EMBL" id="GAI95755.1"/>
    </source>
</evidence>
<protein>
    <recommendedName>
        <fullName evidence="1">Pyrrolo-quinoline quinone repeat domain-containing protein</fullName>
    </recommendedName>
</protein>
<feature type="non-terminal residue" evidence="2">
    <location>
        <position position="1"/>
    </location>
</feature>
<dbReference type="InterPro" id="IPR011047">
    <property type="entry name" value="Quinoprotein_ADH-like_sf"/>
</dbReference>
<dbReference type="AlphaFoldDB" id="X1U7C7"/>
<dbReference type="InterPro" id="IPR015943">
    <property type="entry name" value="WD40/YVTN_repeat-like_dom_sf"/>
</dbReference>
<dbReference type="InterPro" id="IPR002372">
    <property type="entry name" value="PQQ_rpt_dom"/>
</dbReference>
<organism evidence="2">
    <name type="scientific">marine sediment metagenome</name>
    <dbReference type="NCBI Taxonomy" id="412755"/>
    <lineage>
        <taxon>unclassified sequences</taxon>
        <taxon>metagenomes</taxon>
        <taxon>ecological metagenomes</taxon>
    </lineage>
</organism>
<feature type="domain" description="Pyrrolo-quinoline quinone repeat" evidence="1">
    <location>
        <begin position="118"/>
        <end position="237"/>
    </location>
</feature>
<name>X1U7C7_9ZZZZ</name>
<dbReference type="EMBL" id="BARW01020791">
    <property type="protein sequence ID" value="GAI95755.1"/>
    <property type="molecule type" value="Genomic_DNA"/>
</dbReference>
<accession>X1U7C7</accession>